<dbReference type="Pfam" id="PF13409">
    <property type="entry name" value="GST_N_2"/>
    <property type="match status" value="1"/>
</dbReference>
<reference evidence="3" key="1">
    <citation type="journal article" date="2012" name="Science">
        <title>The Paleozoic origin of enzymatic lignin decomposition reconstructed from 31 fungal genomes.</title>
        <authorList>
            <person name="Floudas D."/>
            <person name="Binder M."/>
            <person name="Riley R."/>
            <person name="Barry K."/>
            <person name="Blanchette R.A."/>
            <person name="Henrissat B."/>
            <person name="Martinez A.T."/>
            <person name="Otillar R."/>
            <person name="Spatafora J.W."/>
            <person name="Yadav J.S."/>
            <person name="Aerts A."/>
            <person name="Benoit I."/>
            <person name="Boyd A."/>
            <person name="Carlson A."/>
            <person name="Copeland A."/>
            <person name="Coutinho P.M."/>
            <person name="de Vries R.P."/>
            <person name="Ferreira P."/>
            <person name="Findley K."/>
            <person name="Foster B."/>
            <person name="Gaskell J."/>
            <person name="Glotzer D."/>
            <person name="Gorecki P."/>
            <person name="Heitman J."/>
            <person name="Hesse C."/>
            <person name="Hori C."/>
            <person name="Igarashi K."/>
            <person name="Jurgens J.A."/>
            <person name="Kallen N."/>
            <person name="Kersten P."/>
            <person name="Kohler A."/>
            <person name="Kuees U."/>
            <person name="Kumar T.K.A."/>
            <person name="Kuo A."/>
            <person name="LaButti K."/>
            <person name="Larrondo L.F."/>
            <person name="Lindquist E."/>
            <person name="Ling A."/>
            <person name="Lombard V."/>
            <person name="Lucas S."/>
            <person name="Lundell T."/>
            <person name="Martin R."/>
            <person name="McLaughlin D.J."/>
            <person name="Morgenstern I."/>
            <person name="Morin E."/>
            <person name="Murat C."/>
            <person name="Nagy L.G."/>
            <person name="Nolan M."/>
            <person name="Ohm R.A."/>
            <person name="Patyshakuliyeva A."/>
            <person name="Rokas A."/>
            <person name="Ruiz-Duenas F.J."/>
            <person name="Sabat G."/>
            <person name="Salamov A."/>
            <person name="Samejima M."/>
            <person name="Schmutz J."/>
            <person name="Slot J.C."/>
            <person name="St John F."/>
            <person name="Stenlid J."/>
            <person name="Sun H."/>
            <person name="Sun S."/>
            <person name="Syed K."/>
            <person name="Tsang A."/>
            <person name="Wiebenga A."/>
            <person name="Young D."/>
            <person name="Pisabarro A."/>
            <person name="Eastwood D.C."/>
            <person name="Martin F."/>
            <person name="Cullen D."/>
            <person name="Grigoriev I.V."/>
            <person name="Hibbett D.S."/>
        </authorList>
    </citation>
    <scope>NUCLEOTIDE SEQUENCE [LARGE SCALE GENOMIC DNA]</scope>
    <source>
        <strain evidence="3">RWD-64-598 SS2</strain>
    </source>
</reference>
<dbReference type="GeneID" id="19198982"/>
<evidence type="ECO:0000313" key="2">
    <source>
        <dbReference type="EMBL" id="EIW74532.1"/>
    </source>
</evidence>
<evidence type="ECO:0000259" key="1">
    <source>
        <dbReference type="PROSITE" id="PS50404"/>
    </source>
</evidence>
<keyword evidence="3" id="KW-1185">Reference proteome</keyword>
<feature type="domain" description="GST N-terminal" evidence="1">
    <location>
        <begin position="9"/>
        <end position="99"/>
    </location>
</feature>
<evidence type="ECO:0000313" key="3">
    <source>
        <dbReference type="Proteomes" id="UP000053558"/>
    </source>
</evidence>
<dbReference type="Gene3D" id="3.40.30.10">
    <property type="entry name" value="Glutaredoxin"/>
    <property type="match status" value="1"/>
</dbReference>
<proteinExistence type="predicted"/>
<dbReference type="KEGG" id="cput:CONPUDRAFT_113027"/>
<dbReference type="InterPro" id="IPR054416">
    <property type="entry name" value="GST_UstS-like_C"/>
</dbReference>
<dbReference type="RefSeq" id="XP_007775151.1">
    <property type="nucleotide sequence ID" value="XM_007776961.1"/>
</dbReference>
<dbReference type="InterPro" id="IPR004045">
    <property type="entry name" value="Glutathione_S-Trfase_N"/>
</dbReference>
<dbReference type="EMBL" id="JH711591">
    <property type="protein sequence ID" value="EIW74532.1"/>
    <property type="molecule type" value="Genomic_DNA"/>
</dbReference>
<sequence length="248" mass="28031">MKPIILYDVPSRLPHKYWSQNTAKTRYSLSFKGLPYEMVWVEFPDIESTLSALGAPKSTRSDGSSAHTVPVIHDPNTGAIVADSFDIAAYLESTYPYPANRSLFPNGSRALVYAFGITLAKATEGAARWAAFRVEEVLNEGSREYFVRTREKRFGVRWAEVSPEGSEARAAQKKALKKGLDVLDACYQRSEGPWIQGMSFSYADVLVGAQMMWYRGVLRRDEWEEVSGWNGGRWGRVLEDVERECHFL</sequence>
<accession>R7SFL7</accession>
<gene>
    <name evidence="2" type="ORF">CONPUDRAFT_113027</name>
</gene>
<dbReference type="Pfam" id="PF22041">
    <property type="entry name" value="GST_C_7"/>
    <property type="match status" value="1"/>
</dbReference>
<dbReference type="Gene3D" id="1.20.1050.10">
    <property type="match status" value="1"/>
</dbReference>
<dbReference type="Proteomes" id="UP000053558">
    <property type="component" value="Unassembled WGS sequence"/>
</dbReference>
<dbReference type="OrthoDB" id="4951845at2759"/>
<dbReference type="OMA" id="RDTHEEW"/>
<dbReference type="SUPFAM" id="SSF52833">
    <property type="entry name" value="Thioredoxin-like"/>
    <property type="match status" value="1"/>
</dbReference>
<dbReference type="InterPro" id="IPR036249">
    <property type="entry name" value="Thioredoxin-like_sf"/>
</dbReference>
<protein>
    <recommendedName>
        <fullName evidence="1">GST N-terminal domain-containing protein</fullName>
    </recommendedName>
</protein>
<dbReference type="CDD" id="cd03038">
    <property type="entry name" value="GST_N_etherase_LigE"/>
    <property type="match status" value="1"/>
</dbReference>
<dbReference type="eggNOG" id="ENOG502QQN3">
    <property type="taxonomic scope" value="Eukaryota"/>
</dbReference>
<name>R7SFL7_CONPW</name>
<dbReference type="InterPro" id="IPR036282">
    <property type="entry name" value="Glutathione-S-Trfase_C_sf"/>
</dbReference>
<organism evidence="2 3">
    <name type="scientific">Coniophora puteana (strain RWD-64-598)</name>
    <name type="common">Brown rot fungus</name>
    <dbReference type="NCBI Taxonomy" id="741705"/>
    <lineage>
        <taxon>Eukaryota</taxon>
        <taxon>Fungi</taxon>
        <taxon>Dikarya</taxon>
        <taxon>Basidiomycota</taxon>
        <taxon>Agaricomycotina</taxon>
        <taxon>Agaricomycetes</taxon>
        <taxon>Agaricomycetidae</taxon>
        <taxon>Boletales</taxon>
        <taxon>Coniophorineae</taxon>
        <taxon>Coniophoraceae</taxon>
        <taxon>Coniophora</taxon>
    </lineage>
</organism>
<dbReference type="SUPFAM" id="SSF47616">
    <property type="entry name" value="GST C-terminal domain-like"/>
    <property type="match status" value="1"/>
</dbReference>
<dbReference type="PROSITE" id="PS50404">
    <property type="entry name" value="GST_NTER"/>
    <property type="match status" value="1"/>
</dbReference>
<dbReference type="AlphaFoldDB" id="R7SFL7"/>